<evidence type="ECO:0000259" key="1">
    <source>
        <dbReference type="Pfam" id="PF18475"/>
    </source>
</evidence>
<dbReference type="AlphaFoldDB" id="A0A1Y1QU90"/>
<gene>
    <name evidence="2" type="ORF">BWK73_11730</name>
</gene>
<reference evidence="2 3" key="1">
    <citation type="submission" date="2017-01" db="EMBL/GenBank/DDBJ databases">
        <title>Novel large sulfur bacteria in the metagenomes of groundwater-fed chemosynthetic microbial mats in the Lake Huron basin.</title>
        <authorList>
            <person name="Sharrar A.M."/>
            <person name="Flood B.E."/>
            <person name="Bailey J.V."/>
            <person name="Jones D.S."/>
            <person name="Biddanda B."/>
            <person name="Ruberg S.A."/>
            <person name="Marcus D.N."/>
            <person name="Dick G.J."/>
        </authorList>
    </citation>
    <scope>NUCLEOTIDE SEQUENCE [LARGE SCALE GENOMIC DNA]</scope>
    <source>
        <strain evidence="2">A8</strain>
    </source>
</reference>
<sequence length="202" mass="22833">MENPKRTNYILVDFENTQVVDLSLVTGKPVKVILLIGEKQKHLPIVLVKQLLAHADQVSILESTCVGRNALDFILAYHVGQLVQQNPTGYFHIVSKDKGFDPLIAHLKQQKVLAARHDEFAKIPVLVDQPATSPPLDKIEFLTKRFSQHVANRPATRDSLMSHINATFAKRLSESDVIGLVKELQQRKFISFDENNKVQYCL</sequence>
<protein>
    <recommendedName>
        <fullName evidence="1">PIN-like domain-containing protein</fullName>
    </recommendedName>
</protein>
<name>A0A1Y1QU90_9GAMM</name>
<evidence type="ECO:0000313" key="3">
    <source>
        <dbReference type="Proteomes" id="UP000192491"/>
    </source>
</evidence>
<dbReference type="Pfam" id="PF18475">
    <property type="entry name" value="PIN7"/>
    <property type="match status" value="1"/>
</dbReference>
<organism evidence="2 3">
    <name type="scientific">Thiothrix lacustris</name>
    <dbReference type="NCBI Taxonomy" id="525917"/>
    <lineage>
        <taxon>Bacteria</taxon>
        <taxon>Pseudomonadati</taxon>
        <taxon>Pseudomonadota</taxon>
        <taxon>Gammaproteobacteria</taxon>
        <taxon>Thiotrichales</taxon>
        <taxon>Thiotrichaceae</taxon>
        <taxon>Thiothrix</taxon>
    </lineage>
</organism>
<proteinExistence type="predicted"/>
<dbReference type="EMBL" id="MTEJ01000044">
    <property type="protein sequence ID" value="OQX13620.1"/>
    <property type="molecule type" value="Genomic_DNA"/>
</dbReference>
<comment type="caution">
    <text evidence="2">The sequence shown here is derived from an EMBL/GenBank/DDBJ whole genome shotgun (WGS) entry which is preliminary data.</text>
</comment>
<dbReference type="Proteomes" id="UP000192491">
    <property type="component" value="Unassembled WGS sequence"/>
</dbReference>
<evidence type="ECO:0000313" key="2">
    <source>
        <dbReference type="EMBL" id="OQX13620.1"/>
    </source>
</evidence>
<accession>A0A1Y1QU90</accession>
<feature type="domain" description="PIN-like" evidence="1">
    <location>
        <begin position="11"/>
        <end position="109"/>
    </location>
</feature>
<dbReference type="InterPro" id="IPR041494">
    <property type="entry name" value="PIN7"/>
</dbReference>